<sequence length="70" mass="7261">FSDDDLEGTPDKAKTRSRPSSLIVMADTLSVINKDKDNASLGPVKPKATIPSSGPGNGRSSPINTSLGHI</sequence>
<feature type="non-terminal residue" evidence="2">
    <location>
        <position position="1"/>
    </location>
</feature>
<accession>A0A0B6Y3Y9</accession>
<feature type="region of interest" description="Disordered" evidence="1">
    <location>
        <begin position="35"/>
        <end position="70"/>
    </location>
</feature>
<protein>
    <submittedName>
        <fullName evidence="2">Uncharacterized protein</fullName>
    </submittedName>
</protein>
<feature type="compositionally biased region" description="Low complexity" evidence="1">
    <location>
        <begin position="51"/>
        <end position="62"/>
    </location>
</feature>
<dbReference type="AlphaFoldDB" id="A0A0B6Y3Y9"/>
<organism evidence="2">
    <name type="scientific">Arion vulgaris</name>
    <dbReference type="NCBI Taxonomy" id="1028688"/>
    <lineage>
        <taxon>Eukaryota</taxon>
        <taxon>Metazoa</taxon>
        <taxon>Spiralia</taxon>
        <taxon>Lophotrochozoa</taxon>
        <taxon>Mollusca</taxon>
        <taxon>Gastropoda</taxon>
        <taxon>Heterobranchia</taxon>
        <taxon>Euthyneura</taxon>
        <taxon>Panpulmonata</taxon>
        <taxon>Eupulmonata</taxon>
        <taxon>Stylommatophora</taxon>
        <taxon>Helicina</taxon>
        <taxon>Arionoidea</taxon>
        <taxon>Arionidae</taxon>
        <taxon>Arion</taxon>
    </lineage>
</organism>
<proteinExistence type="predicted"/>
<evidence type="ECO:0000256" key="1">
    <source>
        <dbReference type="SAM" id="MobiDB-lite"/>
    </source>
</evidence>
<reference evidence="2" key="1">
    <citation type="submission" date="2014-12" db="EMBL/GenBank/DDBJ databases">
        <title>Insight into the proteome of Arion vulgaris.</title>
        <authorList>
            <person name="Aradska J."/>
            <person name="Bulat T."/>
            <person name="Smidak R."/>
            <person name="Sarate P."/>
            <person name="Gangsoo J."/>
            <person name="Sialana F."/>
            <person name="Bilban M."/>
            <person name="Lubec G."/>
        </authorList>
    </citation>
    <scope>NUCLEOTIDE SEQUENCE</scope>
    <source>
        <tissue evidence="2">Skin</tissue>
    </source>
</reference>
<evidence type="ECO:0000313" key="2">
    <source>
        <dbReference type="EMBL" id="CEK50823.1"/>
    </source>
</evidence>
<feature type="region of interest" description="Disordered" evidence="1">
    <location>
        <begin position="1"/>
        <end position="20"/>
    </location>
</feature>
<name>A0A0B6Y3Y9_9EUPU</name>
<gene>
    <name evidence="2" type="primary">ORF11768</name>
</gene>
<feature type="non-terminal residue" evidence="2">
    <location>
        <position position="70"/>
    </location>
</feature>
<dbReference type="EMBL" id="HACG01003958">
    <property type="protein sequence ID" value="CEK50823.1"/>
    <property type="molecule type" value="Transcribed_RNA"/>
</dbReference>